<organism evidence="1 2">
    <name type="scientific">Senna tora</name>
    <dbReference type="NCBI Taxonomy" id="362788"/>
    <lineage>
        <taxon>Eukaryota</taxon>
        <taxon>Viridiplantae</taxon>
        <taxon>Streptophyta</taxon>
        <taxon>Embryophyta</taxon>
        <taxon>Tracheophyta</taxon>
        <taxon>Spermatophyta</taxon>
        <taxon>Magnoliopsida</taxon>
        <taxon>eudicotyledons</taxon>
        <taxon>Gunneridae</taxon>
        <taxon>Pentapetalae</taxon>
        <taxon>rosids</taxon>
        <taxon>fabids</taxon>
        <taxon>Fabales</taxon>
        <taxon>Fabaceae</taxon>
        <taxon>Caesalpinioideae</taxon>
        <taxon>Cassia clade</taxon>
        <taxon>Senna</taxon>
    </lineage>
</organism>
<evidence type="ECO:0000313" key="2">
    <source>
        <dbReference type="Proteomes" id="UP000634136"/>
    </source>
</evidence>
<proteinExistence type="predicted"/>
<accession>A0A834TC68</accession>
<sequence length="30" mass="3578">MPEMMRMKVKNPENIIDLPSCFQTRKKAIK</sequence>
<dbReference type="EMBL" id="JAAIUW010000008">
    <property type="protein sequence ID" value="KAF7818431.1"/>
    <property type="molecule type" value="Genomic_DNA"/>
</dbReference>
<gene>
    <name evidence="1" type="ORF">G2W53_023886</name>
</gene>
<keyword evidence="2" id="KW-1185">Reference proteome</keyword>
<evidence type="ECO:0000313" key="1">
    <source>
        <dbReference type="EMBL" id="KAF7818431.1"/>
    </source>
</evidence>
<dbReference type="Proteomes" id="UP000634136">
    <property type="component" value="Unassembled WGS sequence"/>
</dbReference>
<name>A0A834TC68_9FABA</name>
<comment type="caution">
    <text evidence="1">The sequence shown here is derived from an EMBL/GenBank/DDBJ whole genome shotgun (WGS) entry which is preliminary data.</text>
</comment>
<dbReference type="AlphaFoldDB" id="A0A834TC68"/>
<protein>
    <submittedName>
        <fullName evidence="1">Uncharacterized protein</fullName>
    </submittedName>
</protein>
<reference evidence="1" key="1">
    <citation type="submission" date="2020-09" db="EMBL/GenBank/DDBJ databases">
        <title>Genome-Enabled Discovery of Anthraquinone Biosynthesis in Senna tora.</title>
        <authorList>
            <person name="Kang S.-H."/>
            <person name="Pandey R.P."/>
            <person name="Lee C.-M."/>
            <person name="Sim J.-S."/>
            <person name="Jeong J.-T."/>
            <person name="Choi B.-S."/>
            <person name="Jung M."/>
            <person name="Ginzburg D."/>
            <person name="Zhao K."/>
            <person name="Won S.Y."/>
            <person name="Oh T.-J."/>
            <person name="Yu Y."/>
            <person name="Kim N.-H."/>
            <person name="Lee O.R."/>
            <person name="Lee T.-H."/>
            <person name="Bashyal P."/>
            <person name="Kim T.-S."/>
            <person name="Lee W.-H."/>
            <person name="Kawkins C."/>
            <person name="Kim C.-K."/>
            <person name="Kim J.S."/>
            <person name="Ahn B.O."/>
            <person name="Rhee S.Y."/>
            <person name="Sohng J.K."/>
        </authorList>
    </citation>
    <scope>NUCLEOTIDE SEQUENCE</scope>
    <source>
        <tissue evidence="1">Leaf</tissue>
    </source>
</reference>